<dbReference type="NCBIfam" id="TIGR01352">
    <property type="entry name" value="tonB_Cterm"/>
    <property type="match status" value="1"/>
</dbReference>
<evidence type="ECO:0000313" key="8">
    <source>
        <dbReference type="Proteomes" id="UP001596036"/>
    </source>
</evidence>
<dbReference type="PANTHER" id="PTHR34978:SF3">
    <property type="entry name" value="SLR0241 PROTEIN"/>
    <property type="match status" value="1"/>
</dbReference>
<sequence>MDSAEFVRSLVETAIASSAAILLVMLLRRVLRAAFGARLAYAAWWLVPVAIIAVLLPAARDGAVPPSVQVLMQAVMPTTGSALDATSTADRSAWLFAFWLAGACASALWFLGQQRAFRRVLGRVQARGDGLFQAQSIAGLPAVMGVWRPRIVVPADFDDRYGPEERTLLREHERAHIRHGDLQSNALAVLLRCVFWFNPLLHAVARHFRHDQELACDQRVIARHPQARRCYGEAMLKTQLAAQPLPLGCHWGFSHPLKERIAMLKVPAPTKRRRLAGAAFLLVFGLASAYAAWAMQPGDAAAIPAGNIQVKLSLQIDDGAIQENTYVVPEGGRFVMSATAGGHEWNIDATAAPGKDELLMFDSRLSRDGKLMEAPKIGLRNGQPGVIQVGTDHSAAGGKFEGVRIEVTLTQSGPPVAVEANADPAAALAPPAYPRQAVEQKLDGTVMLLVDMDADGRVTGVQVDHAEPAGVFEAAAIEAAWKWRFTPARKDGKAVPGRVKVPVTFKADRPAAGSATPKA</sequence>
<gene>
    <name evidence="7" type="ORF">ACFPN1_08455</name>
</gene>
<comment type="subcellular location">
    <subcellularLocation>
        <location evidence="5">Cell inner membrane</location>
        <topology evidence="5">Single-pass membrane protein</topology>
        <orientation evidence="5">Periplasmic side</orientation>
    </subcellularLocation>
    <subcellularLocation>
        <location evidence="1">Membrane</location>
        <topology evidence="1">Single-pass membrane protein</topology>
    </subcellularLocation>
</comment>
<dbReference type="SUPFAM" id="SSF74653">
    <property type="entry name" value="TolA/TonB C-terminal domain"/>
    <property type="match status" value="1"/>
</dbReference>
<dbReference type="PRINTS" id="PR01374">
    <property type="entry name" value="TONBPROTEIN"/>
</dbReference>
<accession>A0ABW0SN32</accession>
<keyword evidence="3 5" id="KW-1133">Transmembrane helix</keyword>
<dbReference type="InterPro" id="IPR006260">
    <property type="entry name" value="TonB/TolA_C"/>
</dbReference>
<organism evidence="7 8">
    <name type="scientific">Lysobacter yangpyeongensis</name>
    <dbReference type="NCBI Taxonomy" id="346182"/>
    <lineage>
        <taxon>Bacteria</taxon>
        <taxon>Pseudomonadati</taxon>
        <taxon>Pseudomonadota</taxon>
        <taxon>Gammaproteobacteria</taxon>
        <taxon>Lysobacterales</taxon>
        <taxon>Lysobacteraceae</taxon>
        <taxon>Lysobacter</taxon>
    </lineage>
</organism>
<dbReference type="InterPro" id="IPR003538">
    <property type="entry name" value="TonB"/>
</dbReference>
<comment type="caution">
    <text evidence="5">Lacks conserved residue(s) required for the propagation of feature annotation.</text>
</comment>
<dbReference type="Pfam" id="PF05569">
    <property type="entry name" value="Peptidase_M56"/>
    <property type="match status" value="1"/>
</dbReference>
<evidence type="ECO:0000256" key="2">
    <source>
        <dbReference type="ARBA" id="ARBA00022692"/>
    </source>
</evidence>
<dbReference type="EMBL" id="JBHSNM010000002">
    <property type="protein sequence ID" value="MFC5570086.1"/>
    <property type="molecule type" value="Genomic_DNA"/>
</dbReference>
<dbReference type="PANTHER" id="PTHR34978">
    <property type="entry name" value="POSSIBLE SENSOR-TRANSDUCER PROTEIN BLAR"/>
    <property type="match status" value="1"/>
</dbReference>
<feature type="transmembrane region" description="Helical" evidence="5">
    <location>
        <begin position="93"/>
        <end position="111"/>
    </location>
</feature>
<feature type="domain" description="TonB C-terminal" evidence="6">
    <location>
        <begin position="418"/>
        <end position="514"/>
    </location>
</feature>
<dbReference type="RefSeq" id="WP_386754429.1">
    <property type="nucleotide sequence ID" value="NZ_JBHSNM010000002.1"/>
</dbReference>
<dbReference type="InterPro" id="IPR008756">
    <property type="entry name" value="Peptidase_M56"/>
</dbReference>
<protein>
    <recommendedName>
        <fullName evidence="5">Protein TonB</fullName>
    </recommendedName>
</protein>
<comment type="caution">
    <text evidence="7">The sequence shown here is derived from an EMBL/GenBank/DDBJ whole genome shotgun (WGS) entry which is preliminary data.</text>
</comment>
<dbReference type="CDD" id="cd07341">
    <property type="entry name" value="M56_BlaR1_MecR1_like"/>
    <property type="match status" value="1"/>
</dbReference>
<evidence type="ECO:0000256" key="5">
    <source>
        <dbReference type="RuleBase" id="RU362123"/>
    </source>
</evidence>
<comment type="function">
    <text evidence="5">Interacts with outer membrane receptor proteins that carry out high-affinity binding and energy dependent uptake into the periplasmic space of specific substrates. It could act to transduce energy from the cytoplasmic membrane to specific energy-requiring processes in the outer membrane, resulting in the release into the periplasm of ligands bound by these outer membrane proteins.</text>
</comment>
<keyword evidence="4 5" id="KW-0472">Membrane</keyword>
<evidence type="ECO:0000256" key="1">
    <source>
        <dbReference type="ARBA" id="ARBA00004167"/>
    </source>
</evidence>
<dbReference type="InterPro" id="IPR037682">
    <property type="entry name" value="TonB_C"/>
</dbReference>
<keyword evidence="5" id="KW-1003">Cell membrane</keyword>
<keyword evidence="5" id="KW-0997">Cell inner membrane</keyword>
<feature type="transmembrane region" description="Helical" evidence="5">
    <location>
        <begin position="39"/>
        <end position="59"/>
    </location>
</feature>
<keyword evidence="5" id="KW-0813">Transport</keyword>
<dbReference type="Gene3D" id="3.30.1150.10">
    <property type="match status" value="1"/>
</dbReference>
<evidence type="ECO:0000256" key="4">
    <source>
        <dbReference type="ARBA" id="ARBA00023136"/>
    </source>
</evidence>
<reference evidence="8" key="1">
    <citation type="journal article" date="2019" name="Int. J. Syst. Evol. Microbiol.">
        <title>The Global Catalogue of Microorganisms (GCM) 10K type strain sequencing project: providing services to taxonomists for standard genome sequencing and annotation.</title>
        <authorList>
            <consortium name="The Broad Institute Genomics Platform"/>
            <consortium name="The Broad Institute Genome Sequencing Center for Infectious Disease"/>
            <person name="Wu L."/>
            <person name="Ma J."/>
        </authorList>
    </citation>
    <scope>NUCLEOTIDE SEQUENCE [LARGE SCALE GENOMIC DNA]</scope>
    <source>
        <strain evidence="8">KACC 11407</strain>
    </source>
</reference>
<proteinExistence type="inferred from homology"/>
<dbReference type="Proteomes" id="UP001596036">
    <property type="component" value="Unassembled WGS sequence"/>
</dbReference>
<dbReference type="Pfam" id="PF03544">
    <property type="entry name" value="TonB_C"/>
    <property type="match status" value="1"/>
</dbReference>
<dbReference type="InterPro" id="IPR052173">
    <property type="entry name" value="Beta-lactam_resp_regulator"/>
</dbReference>
<evidence type="ECO:0000256" key="3">
    <source>
        <dbReference type="ARBA" id="ARBA00022989"/>
    </source>
</evidence>
<keyword evidence="5" id="KW-0653">Protein transport</keyword>
<comment type="similarity">
    <text evidence="5">Belongs to the TonB family.</text>
</comment>
<evidence type="ECO:0000313" key="7">
    <source>
        <dbReference type="EMBL" id="MFC5570086.1"/>
    </source>
</evidence>
<keyword evidence="2 5" id="KW-0812">Transmembrane</keyword>
<feature type="transmembrane region" description="Helical" evidence="5">
    <location>
        <begin position="275"/>
        <end position="295"/>
    </location>
</feature>
<feature type="transmembrane region" description="Helical" evidence="5">
    <location>
        <begin position="6"/>
        <end position="27"/>
    </location>
</feature>
<keyword evidence="5" id="KW-0735">Signal-anchor</keyword>
<keyword evidence="8" id="KW-1185">Reference proteome</keyword>
<name>A0ABW0SN32_9GAMM</name>
<dbReference type="PROSITE" id="PS52015">
    <property type="entry name" value="TONB_CTD"/>
    <property type="match status" value="1"/>
</dbReference>
<evidence type="ECO:0000259" key="6">
    <source>
        <dbReference type="PROSITE" id="PS52015"/>
    </source>
</evidence>